<evidence type="ECO:0000313" key="2">
    <source>
        <dbReference type="EMBL" id="GAS88362.1"/>
    </source>
</evidence>
<evidence type="ECO:0000256" key="1">
    <source>
        <dbReference type="SAM" id="SignalP"/>
    </source>
</evidence>
<name>A0A100VYH7_9MYCO</name>
<evidence type="ECO:0000313" key="3">
    <source>
        <dbReference type="Proteomes" id="UP000069620"/>
    </source>
</evidence>
<keyword evidence="1" id="KW-0732">Signal</keyword>
<proteinExistence type="predicted"/>
<feature type="chain" id="PRO_5007089687" description="Secreted protein" evidence="1">
    <location>
        <begin position="30"/>
        <end position="76"/>
    </location>
</feature>
<organism evidence="2 3">
    <name type="scientific">Mycolicibacterium brisbanense</name>
    <dbReference type="NCBI Taxonomy" id="146020"/>
    <lineage>
        <taxon>Bacteria</taxon>
        <taxon>Bacillati</taxon>
        <taxon>Actinomycetota</taxon>
        <taxon>Actinomycetes</taxon>
        <taxon>Mycobacteriales</taxon>
        <taxon>Mycobacteriaceae</taxon>
        <taxon>Mycolicibacterium</taxon>
    </lineage>
</organism>
<comment type="caution">
    <text evidence="2">The sequence shown here is derived from an EMBL/GenBank/DDBJ whole genome shotgun (WGS) entry which is preliminary data.</text>
</comment>
<dbReference type="EMBL" id="BCSX01000022">
    <property type="protein sequence ID" value="GAS88362.1"/>
    <property type="molecule type" value="Genomic_DNA"/>
</dbReference>
<protein>
    <recommendedName>
        <fullName evidence="4">Secreted protein</fullName>
    </recommendedName>
</protein>
<dbReference type="OrthoDB" id="4640819at2"/>
<evidence type="ECO:0008006" key="4">
    <source>
        <dbReference type="Google" id="ProtNLM"/>
    </source>
</evidence>
<gene>
    <name evidence="2" type="ORF">RMCB_2458</name>
</gene>
<keyword evidence="3" id="KW-1185">Reference proteome</keyword>
<sequence>MHAINARIVPLVAMGVTAIAIVAAPIASASTLPDTASINQNPGNTQITATPGDAAQEAAQLQQPFGGVDGALLFHH</sequence>
<dbReference type="RefSeq" id="WP_062828994.1">
    <property type="nucleotide sequence ID" value="NZ_BCSX01000022.1"/>
</dbReference>
<reference evidence="3" key="1">
    <citation type="journal article" date="2016" name="Genome Announc.">
        <title>Draft Genome Sequences of Five Rapidly Growing Mycobacterium Species, M. thermoresistibile, M. fortuitum subsp. acetamidolyticum, M. canariasense, M. brisbanense, and M. novocastrense.</title>
        <authorList>
            <person name="Katahira K."/>
            <person name="Ogura Y."/>
            <person name="Gotoh Y."/>
            <person name="Hayashi T."/>
        </authorList>
    </citation>
    <scope>NUCLEOTIDE SEQUENCE [LARGE SCALE GENOMIC DNA]</scope>
    <source>
        <strain evidence="3">JCM15654</strain>
    </source>
</reference>
<dbReference type="Proteomes" id="UP000069620">
    <property type="component" value="Unassembled WGS sequence"/>
</dbReference>
<reference evidence="3" key="2">
    <citation type="submission" date="2016-02" db="EMBL/GenBank/DDBJ databases">
        <title>Draft genome sequence of five rapidly growing Mycobacterium species.</title>
        <authorList>
            <person name="Katahira K."/>
            <person name="Gotou Y."/>
            <person name="Iida K."/>
            <person name="Ogura Y."/>
            <person name="Hayashi T."/>
        </authorList>
    </citation>
    <scope>NUCLEOTIDE SEQUENCE [LARGE SCALE GENOMIC DNA]</scope>
    <source>
        <strain evidence="3">JCM15654</strain>
    </source>
</reference>
<accession>A0A100VYH7</accession>
<dbReference type="AlphaFoldDB" id="A0A100VYH7"/>
<feature type="signal peptide" evidence="1">
    <location>
        <begin position="1"/>
        <end position="29"/>
    </location>
</feature>